<evidence type="ECO:0000313" key="3">
    <source>
        <dbReference type="Proteomes" id="UP000006352"/>
    </source>
</evidence>
<dbReference type="Pfam" id="PF14494">
    <property type="entry name" value="DUF4436"/>
    <property type="match status" value="1"/>
</dbReference>
<dbReference type="GeneID" id="24100309"/>
<dbReference type="InParanoid" id="J4GF43"/>
<evidence type="ECO:0000256" key="1">
    <source>
        <dbReference type="SAM" id="Phobius"/>
    </source>
</evidence>
<gene>
    <name evidence="2" type="ORF">FIBRA_07614</name>
</gene>
<feature type="transmembrane region" description="Helical" evidence="1">
    <location>
        <begin position="343"/>
        <end position="370"/>
    </location>
</feature>
<dbReference type="OrthoDB" id="2923771at2759"/>
<organism evidence="2 3">
    <name type="scientific">Fibroporia radiculosa</name>
    <dbReference type="NCBI Taxonomy" id="599839"/>
    <lineage>
        <taxon>Eukaryota</taxon>
        <taxon>Fungi</taxon>
        <taxon>Dikarya</taxon>
        <taxon>Basidiomycota</taxon>
        <taxon>Agaricomycotina</taxon>
        <taxon>Agaricomycetes</taxon>
        <taxon>Polyporales</taxon>
        <taxon>Fibroporiaceae</taxon>
        <taxon>Fibroporia</taxon>
    </lineage>
</organism>
<dbReference type="HOGENOM" id="CLU_045562_0_0_1"/>
<dbReference type="EMBL" id="HE797189">
    <property type="protein sequence ID" value="CCM05398.1"/>
    <property type="molecule type" value="Genomic_DNA"/>
</dbReference>
<proteinExistence type="predicted"/>
<dbReference type="Proteomes" id="UP000006352">
    <property type="component" value="Unassembled WGS sequence"/>
</dbReference>
<keyword evidence="1" id="KW-0472">Membrane</keyword>
<feature type="transmembrane region" description="Helical" evidence="1">
    <location>
        <begin position="408"/>
        <end position="431"/>
    </location>
</feature>
<keyword evidence="1" id="KW-1133">Transmembrane helix</keyword>
<keyword evidence="3" id="KW-1185">Reference proteome</keyword>
<dbReference type="STRING" id="599839.J4GF43"/>
<keyword evidence="1" id="KW-0812">Transmembrane</keyword>
<protein>
    <submittedName>
        <fullName evidence="2">Uncharacterized protein</fullName>
    </submittedName>
</protein>
<feature type="transmembrane region" description="Helical" evidence="1">
    <location>
        <begin position="128"/>
        <end position="150"/>
    </location>
</feature>
<name>J4GF43_9APHY</name>
<accession>J4GF43</accession>
<sequence>METGDVPPSAAPLLDDPSPVLEIQHTRTPSFHAHPARAGTYPVYLQERGISSRRPTERAQTLPDPLPSASTVVEKLDGFTFLTPKLSDSDLPTPSGDSKHDGNDAVERKRNPFVVAWRWSFDQITNHWIIFSTFFILSTVAICFAVGFSLRLKFFDAVQVLDQEEAQQVPAVVLGANLITIDAIGQTMTLDWFVYYNCNPSDCVDVNVYFDQNLLRTGSQSGAANNEKPTPIFFINGTDYLTYNAGSNSDWRTNSPEFRTQVAITNYYAGGRSAQSYPFDKYTALLVFFAEDTNNNTIPMALNVTTGIAVGYNAALETYASGTGLHGELIKEFTVTRGQVVRLYAILTVIAVWLVTLTFVMACITTVFFGKGVQPDILVAPVAALFAFTALRSTLPGAPTTFGADIDFVGILPCLALLIFSSVFMSAIFLFRREPENDTRRWVEMHKKV</sequence>
<dbReference type="RefSeq" id="XP_012184681.1">
    <property type="nucleotide sequence ID" value="XM_012329291.1"/>
</dbReference>
<dbReference type="InterPro" id="IPR027948">
    <property type="entry name" value="DUF4436"/>
</dbReference>
<dbReference type="AlphaFoldDB" id="J4GF43"/>
<evidence type="ECO:0000313" key="2">
    <source>
        <dbReference type="EMBL" id="CCM05398.1"/>
    </source>
</evidence>
<reference evidence="2 3" key="1">
    <citation type="journal article" date="2012" name="Appl. Environ. Microbiol.">
        <title>Short-read sequencing for genomic analysis of the brown rot fungus Fibroporia radiculosa.</title>
        <authorList>
            <person name="Tang J.D."/>
            <person name="Perkins A.D."/>
            <person name="Sonstegard T.S."/>
            <person name="Schroeder S.G."/>
            <person name="Burgess S.C."/>
            <person name="Diehl S.V."/>
        </authorList>
    </citation>
    <scope>NUCLEOTIDE SEQUENCE [LARGE SCALE GENOMIC DNA]</scope>
    <source>
        <strain evidence="2 3">TFFH 294</strain>
    </source>
</reference>